<feature type="compositionally biased region" description="Polar residues" evidence="1">
    <location>
        <begin position="92"/>
        <end position="103"/>
    </location>
</feature>
<dbReference type="AlphaFoldDB" id="A0A173MM84"/>
<protein>
    <submittedName>
        <fullName evidence="3">Uncharacterized protein</fullName>
    </submittedName>
</protein>
<evidence type="ECO:0000313" key="4">
    <source>
        <dbReference type="Proteomes" id="UP000186917"/>
    </source>
</evidence>
<dbReference type="EMBL" id="FTOR01000001">
    <property type="protein sequence ID" value="SIS58032.1"/>
    <property type="molecule type" value="Genomic_DNA"/>
</dbReference>
<evidence type="ECO:0000256" key="2">
    <source>
        <dbReference type="SAM" id="SignalP"/>
    </source>
</evidence>
<feature type="region of interest" description="Disordered" evidence="1">
    <location>
        <begin position="127"/>
        <end position="151"/>
    </location>
</feature>
<gene>
    <name evidence="3" type="ORF">SAMN05421788_10158</name>
</gene>
<name>A0A173MM84_9BACT</name>
<dbReference type="KEGG" id="fln:FLA_4642"/>
<feature type="signal peptide" evidence="2">
    <location>
        <begin position="1"/>
        <end position="25"/>
    </location>
</feature>
<reference evidence="4" key="1">
    <citation type="submission" date="2017-01" db="EMBL/GenBank/DDBJ databases">
        <authorList>
            <person name="Varghese N."/>
            <person name="Submissions S."/>
        </authorList>
    </citation>
    <scope>NUCLEOTIDE SEQUENCE [LARGE SCALE GENOMIC DNA]</scope>
    <source>
        <strain evidence="4">DSM 21054</strain>
    </source>
</reference>
<feature type="region of interest" description="Disordered" evidence="1">
    <location>
        <begin position="34"/>
        <end position="112"/>
    </location>
</feature>
<sequence>MKTNKLYYNIAFLLLCLLASSALHAQTKVPDVSRFSKAPVKADDSKSAARTVGTSGVQTKSLDMSRFSKAPMKEGGGKSVARTAGRFGGTNSGANKATATALPSSAEAPKPDAIKTAAPVLPDNIKAQMDMKPEPAPATKSAVKQPAAKKS</sequence>
<proteinExistence type="predicted"/>
<keyword evidence="4" id="KW-1185">Reference proteome</keyword>
<dbReference type="RefSeq" id="WP_076374542.1">
    <property type="nucleotide sequence ID" value="NZ_AP017422.1"/>
</dbReference>
<dbReference type="OrthoDB" id="680911at2"/>
<dbReference type="STRING" id="477680.SAMN05421788_10158"/>
<evidence type="ECO:0000313" key="3">
    <source>
        <dbReference type="EMBL" id="SIS58032.1"/>
    </source>
</evidence>
<keyword evidence="2" id="KW-0732">Signal</keyword>
<dbReference type="Proteomes" id="UP000186917">
    <property type="component" value="Unassembled WGS sequence"/>
</dbReference>
<evidence type="ECO:0000256" key="1">
    <source>
        <dbReference type="SAM" id="MobiDB-lite"/>
    </source>
</evidence>
<feature type="chain" id="PRO_5030023164" evidence="2">
    <location>
        <begin position="26"/>
        <end position="151"/>
    </location>
</feature>
<feature type="compositionally biased region" description="Polar residues" evidence="1">
    <location>
        <begin position="52"/>
        <end position="62"/>
    </location>
</feature>
<accession>A0A173MM84</accession>
<organism evidence="3 4">
    <name type="scientific">Filimonas lacunae</name>
    <dbReference type="NCBI Taxonomy" id="477680"/>
    <lineage>
        <taxon>Bacteria</taxon>
        <taxon>Pseudomonadati</taxon>
        <taxon>Bacteroidota</taxon>
        <taxon>Chitinophagia</taxon>
        <taxon>Chitinophagales</taxon>
        <taxon>Chitinophagaceae</taxon>
        <taxon>Filimonas</taxon>
    </lineage>
</organism>